<reference evidence="1 2" key="1">
    <citation type="submission" date="2014-04" db="EMBL/GenBank/DDBJ databases">
        <title>Draft genome sequence of Bacillus azotoformans MEV2011, a (co-) denitrifying strain unable to grow in the presence of oxygen.</title>
        <authorList>
            <person name="Nielsen M."/>
            <person name="Schreiber L."/>
            <person name="Finster K."/>
            <person name="Schramm A."/>
        </authorList>
    </citation>
    <scope>NUCLEOTIDE SEQUENCE [LARGE SCALE GENOMIC DNA]</scope>
    <source>
        <strain evidence="1 2">MEV2011</strain>
    </source>
</reference>
<dbReference type="RefSeq" id="WP_035198500.1">
    <property type="nucleotide sequence ID" value="NZ_JJRY01000030.1"/>
</dbReference>
<dbReference type="AlphaFoldDB" id="A0A072NEZ7"/>
<accession>A0A072NEZ7</accession>
<name>A0A072NEZ7_SCHAZ</name>
<evidence type="ECO:0000313" key="2">
    <source>
        <dbReference type="Proteomes" id="UP000027936"/>
    </source>
</evidence>
<evidence type="ECO:0000313" key="1">
    <source>
        <dbReference type="EMBL" id="KEF36284.1"/>
    </source>
</evidence>
<comment type="caution">
    <text evidence="1">The sequence shown here is derived from an EMBL/GenBank/DDBJ whole genome shotgun (WGS) entry which is preliminary data.</text>
</comment>
<gene>
    <name evidence="1" type="ORF">M670_04521</name>
</gene>
<protein>
    <submittedName>
        <fullName evidence="1">Uncharacterized protein</fullName>
    </submittedName>
</protein>
<dbReference type="PATRIC" id="fig|1348973.3.peg.4389"/>
<sequence length="284" mass="32813">MAVTMTSALFKMDNKVEEINTSDVNLDNYNKKYKGHLYCTTENCNAKLVFVQRMGKPNYFKTWPKEDHDEDCLHYFDRLTGRVGTNTEHFINLQIPPERIKRGLKEAYKLSKITKEEKEQIKEVVKPRKKNKKTNGKKSNTGINVVFNKDEADETAETMATRGPNLLKRSVDMLKESDFGKPRIVTGIIENITYSEESALIKIYNDDSKVDVKFEEAFFANSPNYKGLFHHIERFITDNGSVMFVGYGQSNKNMDGIIEFYVYHGDEFTIEDMTLLSLASFYSH</sequence>
<dbReference type="OrthoDB" id="2452459at2"/>
<proteinExistence type="predicted"/>
<dbReference type="EMBL" id="JJRY01000030">
    <property type="protein sequence ID" value="KEF36284.1"/>
    <property type="molecule type" value="Genomic_DNA"/>
</dbReference>
<organism evidence="1 2">
    <name type="scientific">Schinkia azotoformans MEV2011</name>
    <dbReference type="NCBI Taxonomy" id="1348973"/>
    <lineage>
        <taxon>Bacteria</taxon>
        <taxon>Bacillati</taxon>
        <taxon>Bacillota</taxon>
        <taxon>Bacilli</taxon>
        <taxon>Bacillales</taxon>
        <taxon>Bacillaceae</taxon>
        <taxon>Calidifontibacillus/Schinkia group</taxon>
        <taxon>Schinkia</taxon>
    </lineage>
</organism>
<dbReference type="Proteomes" id="UP000027936">
    <property type="component" value="Unassembled WGS sequence"/>
</dbReference>